<protein>
    <submittedName>
        <fullName evidence="4">Lysophospholipase L1-like esterase</fullName>
    </submittedName>
</protein>
<dbReference type="Pfam" id="PF13472">
    <property type="entry name" value="Lipase_GDSL_2"/>
    <property type="match status" value="1"/>
</dbReference>
<dbReference type="PANTHER" id="PTHR43695">
    <property type="entry name" value="PUTATIVE (AFU_ORTHOLOGUE AFUA_2G17250)-RELATED"/>
    <property type="match status" value="1"/>
</dbReference>
<dbReference type="AlphaFoldDB" id="A0A543EJF6"/>
<dbReference type="CDD" id="cd01821">
    <property type="entry name" value="Rhamnogalacturan_acetylesterase_like"/>
    <property type="match status" value="1"/>
</dbReference>
<keyword evidence="5" id="KW-1185">Reference proteome</keyword>
<comment type="similarity">
    <text evidence="1">Belongs to the 'GDSL' lipolytic enzyme family.</text>
</comment>
<dbReference type="EMBL" id="VFPD01000001">
    <property type="protein sequence ID" value="TQM21706.1"/>
    <property type="molecule type" value="Genomic_DNA"/>
</dbReference>
<evidence type="ECO:0000256" key="2">
    <source>
        <dbReference type="ARBA" id="ARBA00022801"/>
    </source>
</evidence>
<dbReference type="SUPFAM" id="SSF52266">
    <property type="entry name" value="SGNH hydrolase"/>
    <property type="match status" value="1"/>
</dbReference>
<dbReference type="PANTHER" id="PTHR43695:SF1">
    <property type="entry name" value="RHAMNOGALACTURONAN ACETYLESTERASE"/>
    <property type="match status" value="1"/>
</dbReference>
<evidence type="ECO:0000256" key="1">
    <source>
        <dbReference type="ARBA" id="ARBA00008668"/>
    </source>
</evidence>
<gene>
    <name evidence="4" type="ORF">FB551_1400</name>
</gene>
<feature type="domain" description="SGNH hydrolase-type esterase" evidence="3">
    <location>
        <begin position="64"/>
        <end position="245"/>
    </location>
</feature>
<reference evidence="4 5" key="1">
    <citation type="submission" date="2019-06" db="EMBL/GenBank/DDBJ databases">
        <title>Sorghum-associated microbial communities from plants grown in Nebraska, USA.</title>
        <authorList>
            <person name="Schachtman D."/>
        </authorList>
    </citation>
    <scope>NUCLEOTIDE SEQUENCE [LARGE SCALE GENOMIC DNA]</scope>
    <source>
        <strain evidence="4 5">110</strain>
    </source>
</reference>
<dbReference type="GO" id="GO:0016788">
    <property type="term" value="F:hydrolase activity, acting on ester bonds"/>
    <property type="evidence" value="ECO:0007669"/>
    <property type="project" value="UniProtKB-ARBA"/>
</dbReference>
<evidence type="ECO:0000259" key="3">
    <source>
        <dbReference type="Pfam" id="PF13472"/>
    </source>
</evidence>
<accession>A0A543EJF6</accession>
<dbReference type="Proteomes" id="UP000316437">
    <property type="component" value="Unassembled WGS sequence"/>
</dbReference>
<sequence length="301" mass="35034">MRFKSENKNLAPLRLPNKKVMNKRIYKPILFLLSILFLSACQSQDKAQKTAVKTDRKVTHIYLIGDSTMADYTGDYDPGKDYMKVRYPITGWGQVFQLFFVKDSIQSLKPGITTDSVAVIDRAHGGRSTRTFFQEGRWRYVYEHLQAGDYVIMQFGHNDSSEKHPERYVNIQGYKEFLRLFVSQTRQKGGNPVIVTPVARNYPWKDGKLENVHGDYWQAPIDIAKEMNVPYIDLNRLSMEYFTKKGQDFTTIHYFMNLPENLYEAYPKGQKDNTHFQPEGAKTVASLVYQELKKIIKTQKK</sequence>
<dbReference type="InterPro" id="IPR013830">
    <property type="entry name" value="SGNH_hydro"/>
</dbReference>
<organism evidence="4 5">
    <name type="scientific">Chryseobacterium aquifrigidense</name>
    <dbReference type="NCBI Taxonomy" id="558021"/>
    <lineage>
        <taxon>Bacteria</taxon>
        <taxon>Pseudomonadati</taxon>
        <taxon>Bacteroidota</taxon>
        <taxon>Flavobacteriia</taxon>
        <taxon>Flavobacteriales</taxon>
        <taxon>Weeksellaceae</taxon>
        <taxon>Chryseobacterium group</taxon>
        <taxon>Chryseobacterium</taxon>
    </lineage>
</organism>
<evidence type="ECO:0000313" key="4">
    <source>
        <dbReference type="EMBL" id="TQM21706.1"/>
    </source>
</evidence>
<keyword evidence="2" id="KW-0378">Hydrolase</keyword>
<name>A0A543EJF6_9FLAO</name>
<comment type="caution">
    <text evidence="4">The sequence shown here is derived from an EMBL/GenBank/DDBJ whole genome shotgun (WGS) entry which is preliminary data.</text>
</comment>
<evidence type="ECO:0000313" key="5">
    <source>
        <dbReference type="Proteomes" id="UP000316437"/>
    </source>
</evidence>
<proteinExistence type="inferred from homology"/>
<dbReference type="Gene3D" id="3.40.50.1110">
    <property type="entry name" value="SGNH hydrolase"/>
    <property type="match status" value="1"/>
</dbReference>
<dbReference type="InterPro" id="IPR037459">
    <property type="entry name" value="RhgT-like"/>
</dbReference>
<dbReference type="InterPro" id="IPR036514">
    <property type="entry name" value="SGNH_hydro_sf"/>
</dbReference>